<comment type="caution">
    <text evidence="1">The sequence shown here is derived from an EMBL/GenBank/DDBJ whole genome shotgun (WGS) entry which is preliminary data.</text>
</comment>
<dbReference type="PROSITE" id="PS51257">
    <property type="entry name" value="PROKAR_LIPOPROTEIN"/>
    <property type="match status" value="1"/>
</dbReference>
<accession>A0A940IGE6</accession>
<dbReference type="Gene3D" id="1.25.40.390">
    <property type="match status" value="1"/>
</dbReference>
<evidence type="ECO:0000313" key="1">
    <source>
        <dbReference type="EMBL" id="MBO8453923.1"/>
    </source>
</evidence>
<dbReference type="AlphaFoldDB" id="A0A940IGE6"/>
<reference evidence="1" key="2">
    <citation type="journal article" date="2021" name="PeerJ">
        <title>Extensive microbial diversity within the chicken gut microbiome revealed by metagenomics and culture.</title>
        <authorList>
            <person name="Gilroy R."/>
            <person name="Ravi A."/>
            <person name="Getino M."/>
            <person name="Pursley I."/>
            <person name="Horton D.L."/>
            <person name="Alikhan N.F."/>
            <person name="Baker D."/>
            <person name="Gharbi K."/>
            <person name="Hall N."/>
            <person name="Watson M."/>
            <person name="Adriaenssens E.M."/>
            <person name="Foster-Nyarko E."/>
            <person name="Jarju S."/>
            <person name="Secka A."/>
            <person name="Antonio M."/>
            <person name="Oren A."/>
            <person name="Chaudhuri R.R."/>
            <person name="La Ragione R."/>
            <person name="Hildebrand F."/>
            <person name="Pallen M.J."/>
        </authorList>
    </citation>
    <scope>NUCLEOTIDE SEQUENCE</scope>
    <source>
        <strain evidence="1">F1-3629</strain>
    </source>
</reference>
<keyword evidence="1" id="KW-0449">Lipoprotein</keyword>
<dbReference type="InterPro" id="IPR011990">
    <property type="entry name" value="TPR-like_helical_dom_sf"/>
</dbReference>
<sequence>MEWSRRFCLILCPVLIFAGCTGRFEMMNTNPNQVTAEQMEANNYRVGTKVVLMQSLVIPVEEHMYQFNESLTGGPFAGYIGSTVDTWLTRFETFNPSADWRAWPFANVITEFYAPYRGIVGGTDDEVANAFANLLRVAVLNRVTDSYGPMPYSDALANESITVKYDSQEDVYAQMFAELDAAIEAFGNNAGLDASAWSNYDRVYYGDISKWLKYANSLKLRLAMRISYVAPETAAVRAAEAIAGGLILTNADNAYMHPTENRMTLIYNDWQDHRVGADILCYMTGYKDPRLETMFLPNASGNYVGVRIGSTVSSKTNFVDNYSNLIVESGTPILWMNAAEVNFLLAEYYLRMAGDNALARQYYEDGIRLSFEERGASGAETYIADNTSMPDIYTDPLGANSYTRRMSECRIAWDAAGDLETNLEQIITQKWIAIFPLGTEAWCEYRRTGYPKLLPAVQNLGPDNVDLNHHARRLTYPVEEYSSNGANVNEAVGILNSESADGSGDSMATRVWWDCKDYSLSE</sequence>
<evidence type="ECO:0000313" key="2">
    <source>
        <dbReference type="Proteomes" id="UP000771749"/>
    </source>
</evidence>
<organism evidence="1 2">
    <name type="scientific">Candidatus Cryptobacteroides gallistercoris</name>
    <dbReference type="NCBI Taxonomy" id="2840765"/>
    <lineage>
        <taxon>Bacteria</taxon>
        <taxon>Pseudomonadati</taxon>
        <taxon>Bacteroidota</taxon>
        <taxon>Bacteroidia</taxon>
        <taxon>Bacteroidales</taxon>
        <taxon>Candidatus Cryptobacteroides</taxon>
    </lineage>
</organism>
<reference evidence="1" key="1">
    <citation type="submission" date="2020-10" db="EMBL/GenBank/DDBJ databases">
        <authorList>
            <person name="Gilroy R."/>
        </authorList>
    </citation>
    <scope>NUCLEOTIDE SEQUENCE</scope>
    <source>
        <strain evidence="1">F1-3629</strain>
    </source>
</reference>
<dbReference type="SUPFAM" id="SSF48452">
    <property type="entry name" value="TPR-like"/>
    <property type="match status" value="1"/>
</dbReference>
<name>A0A940IGE6_9BACT</name>
<dbReference type="Pfam" id="PF12741">
    <property type="entry name" value="SusD-like"/>
    <property type="match status" value="1"/>
</dbReference>
<dbReference type="EMBL" id="JADIMJ010000065">
    <property type="protein sequence ID" value="MBO8453923.1"/>
    <property type="molecule type" value="Genomic_DNA"/>
</dbReference>
<dbReference type="InterPro" id="IPR024302">
    <property type="entry name" value="SusD-like"/>
</dbReference>
<gene>
    <name evidence="1" type="ORF">IAC07_04260</name>
</gene>
<proteinExistence type="predicted"/>
<protein>
    <submittedName>
        <fullName evidence="1">SusD/RagB family nutrient-binding outer membrane lipoprotein</fullName>
    </submittedName>
</protein>
<dbReference type="Proteomes" id="UP000771749">
    <property type="component" value="Unassembled WGS sequence"/>
</dbReference>